<dbReference type="Pfam" id="PF07992">
    <property type="entry name" value="Pyr_redox_2"/>
    <property type="match status" value="1"/>
</dbReference>
<dbReference type="Gene3D" id="3.50.50.60">
    <property type="entry name" value="FAD/NAD(P)-binding domain"/>
    <property type="match status" value="2"/>
</dbReference>
<accession>A0ABP8PVP9</accession>
<evidence type="ECO:0000313" key="6">
    <source>
        <dbReference type="Proteomes" id="UP001500503"/>
    </source>
</evidence>
<dbReference type="PRINTS" id="PR00469">
    <property type="entry name" value="PNDRDTASEII"/>
</dbReference>
<gene>
    <name evidence="5" type="ORF">GCM10023191_030540</name>
</gene>
<dbReference type="InterPro" id="IPR036188">
    <property type="entry name" value="FAD/NAD-bd_sf"/>
</dbReference>
<evidence type="ECO:0000313" key="5">
    <source>
        <dbReference type="EMBL" id="GAA4493309.1"/>
    </source>
</evidence>
<evidence type="ECO:0000256" key="2">
    <source>
        <dbReference type="ARBA" id="ARBA00023002"/>
    </source>
</evidence>
<dbReference type="EMBL" id="BAABHF010000019">
    <property type="protein sequence ID" value="GAA4493309.1"/>
    <property type="molecule type" value="Genomic_DNA"/>
</dbReference>
<keyword evidence="6" id="KW-1185">Reference proteome</keyword>
<protein>
    <submittedName>
        <fullName evidence="5">NAD(P)/FAD-dependent oxidoreductase</fullName>
    </submittedName>
</protein>
<dbReference type="PRINTS" id="PR00368">
    <property type="entry name" value="FADPNR"/>
</dbReference>
<keyword evidence="2" id="KW-0560">Oxidoreductase</keyword>
<reference evidence="6" key="1">
    <citation type="journal article" date="2019" name="Int. J. Syst. Evol. Microbiol.">
        <title>The Global Catalogue of Microorganisms (GCM) 10K type strain sequencing project: providing services to taxonomists for standard genome sequencing and annotation.</title>
        <authorList>
            <consortium name="The Broad Institute Genomics Platform"/>
            <consortium name="The Broad Institute Genome Sequencing Center for Infectious Disease"/>
            <person name="Wu L."/>
            <person name="Ma J."/>
        </authorList>
    </citation>
    <scope>NUCLEOTIDE SEQUENCE [LARGE SCALE GENOMIC DNA]</scope>
    <source>
        <strain evidence="6">JCM 17933</strain>
    </source>
</reference>
<proteinExistence type="predicted"/>
<dbReference type="SUPFAM" id="SSF51905">
    <property type="entry name" value="FAD/NAD(P)-binding domain"/>
    <property type="match status" value="1"/>
</dbReference>
<dbReference type="InterPro" id="IPR023753">
    <property type="entry name" value="FAD/NAD-binding_dom"/>
</dbReference>
<name>A0ABP8PVP9_9ACTN</name>
<keyword evidence="1" id="KW-0285">Flavoprotein</keyword>
<comment type="caution">
    <text evidence="5">The sequence shown here is derived from an EMBL/GenBank/DDBJ whole genome shotgun (WGS) entry which is preliminary data.</text>
</comment>
<evidence type="ECO:0000256" key="1">
    <source>
        <dbReference type="ARBA" id="ARBA00022630"/>
    </source>
</evidence>
<dbReference type="PANTHER" id="PTHR48105">
    <property type="entry name" value="THIOREDOXIN REDUCTASE 1-RELATED-RELATED"/>
    <property type="match status" value="1"/>
</dbReference>
<dbReference type="InterPro" id="IPR050097">
    <property type="entry name" value="Ferredoxin-NADP_redctase_2"/>
</dbReference>
<dbReference type="Proteomes" id="UP001500503">
    <property type="component" value="Unassembled WGS sequence"/>
</dbReference>
<comment type="catalytic activity">
    <reaction evidence="3">
        <text>[thioredoxin]-dithiol + NADP(+) = [thioredoxin]-disulfide + NADPH + H(+)</text>
        <dbReference type="Rhea" id="RHEA:20345"/>
        <dbReference type="Rhea" id="RHEA-COMP:10698"/>
        <dbReference type="Rhea" id="RHEA-COMP:10700"/>
        <dbReference type="ChEBI" id="CHEBI:15378"/>
        <dbReference type="ChEBI" id="CHEBI:29950"/>
        <dbReference type="ChEBI" id="CHEBI:50058"/>
        <dbReference type="ChEBI" id="CHEBI:57783"/>
        <dbReference type="ChEBI" id="CHEBI:58349"/>
        <dbReference type="EC" id="1.8.1.9"/>
    </reaction>
</comment>
<evidence type="ECO:0000259" key="4">
    <source>
        <dbReference type="Pfam" id="PF07992"/>
    </source>
</evidence>
<sequence>MEVGAMTTATDRPTGGSYDVVVVGAGAAGLSAGLVLGRTRRPTAVVGAGPTRNARATQINGFLTRDGISPPDFLAMGEAELARYGVTRITDRVLAIDPAGEGGHFQVRLAGGSVLMARHILVATGLRDELPPIPGLAERWGIDVLFCPFCDGWEASDQPLGVLGGRPASVEQALLVRQWSEDIIFFPHDKDLTDAEQERLAARGVEVAPGPVARIVTDAGRLTGVELADGRLVSRQVLFTSPRRITQDGLLTALGCDLGKGGTVLVDVAGRTSVPGVWAAGNVVRDHASVIVATSMGAVAAAAVNRDMVREETAAAVEEYRRGAAVRSAE</sequence>
<evidence type="ECO:0000256" key="3">
    <source>
        <dbReference type="ARBA" id="ARBA00048132"/>
    </source>
</evidence>
<organism evidence="5 6">
    <name type="scientific">Actinoallomurus oryzae</name>
    <dbReference type="NCBI Taxonomy" id="502180"/>
    <lineage>
        <taxon>Bacteria</taxon>
        <taxon>Bacillati</taxon>
        <taxon>Actinomycetota</taxon>
        <taxon>Actinomycetes</taxon>
        <taxon>Streptosporangiales</taxon>
        <taxon>Thermomonosporaceae</taxon>
        <taxon>Actinoallomurus</taxon>
    </lineage>
</organism>
<feature type="domain" description="FAD/NAD(P)-binding" evidence="4">
    <location>
        <begin position="18"/>
        <end position="297"/>
    </location>
</feature>